<dbReference type="Proteomes" id="UP001517367">
    <property type="component" value="Unassembled WGS sequence"/>
</dbReference>
<gene>
    <name evidence="4" type="ORF">E5L68_002045</name>
</gene>
<dbReference type="EMBL" id="SRMP02000001">
    <property type="protein sequence ID" value="MFN0290151.1"/>
    <property type="molecule type" value="Genomic_DNA"/>
</dbReference>
<feature type="domain" description="Protein FecR C-terminal" evidence="3">
    <location>
        <begin position="322"/>
        <end position="390"/>
    </location>
</feature>
<accession>A0ABW9JDX7</accession>
<feature type="domain" description="FecR protein" evidence="2">
    <location>
        <begin position="184"/>
        <end position="280"/>
    </location>
</feature>
<keyword evidence="1" id="KW-1133">Transmembrane helix</keyword>
<dbReference type="InterPro" id="IPR006860">
    <property type="entry name" value="FecR"/>
</dbReference>
<sequence>MDTDRIIYLHGRYLENALTDDEQIEWAEVLEDASGKAFVLELMGNTWKDISPGQEQHLQAKRSEEIYAGVVSAPQQQLRTRKLWTRIAAAASLLLILGAGVFFYTKRDLVKPGTELAAVQDVAPGSNKAFLTLADGRRIELTGAGNGQLATQGGLVLSKTADGQLVYEVKNDDGAAEDVMLSNTVETPRGGQYQVKLPDGTRVWLNAASKLEYPLNFKNAKERTVRLQGEGYFEVAKDKLRPFVVRSAGQQVRVLGTHFNISAYGDEFSVKTTLLEGSVKVSIEGKAEGKVMVPGEQAVLTGGALKVSEVDVKEAAAWKNGEFIFEQETIGSIMRKLSRWYDVEVVYEDNLADKTFSGSMSRFETVSQVLSKIEMTDLVRFKVEGRRIIVRK</sequence>
<dbReference type="PANTHER" id="PTHR30273">
    <property type="entry name" value="PERIPLASMIC SIGNAL SENSOR AND SIGMA FACTOR ACTIVATOR FECR-RELATED"/>
    <property type="match status" value="1"/>
</dbReference>
<proteinExistence type="predicted"/>
<dbReference type="Gene3D" id="2.60.120.1440">
    <property type="match status" value="1"/>
</dbReference>
<protein>
    <submittedName>
        <fullName evidence="4">FecR family protein</fullName>
    </submittedName>
</protein>
<evidence type="ECO:0000313" key="5">
    <source>
        <dbReference type="Proteomes" id="UP001517367"/>
    </source>
</evidence>
<comment type="caution">
    <text evidence="4">The sequence shown here is derived from an EMBL/GenBank/DDBJ whole genome shotgun (WGS) entry which is preliminary data.</text>
</comment>
<organism evidence="4 5">
    <name type="scientific">Pedobacter helvus</name>
    <dbReference type="NCBI Taxonomy" id="2563444"/>
    <lineage>
        <taxon>Bacteria</taxon>
        <taxon>Pseudomonadati</taxon>
        <taxon>Bacteroidota</taxon>
        <taxon>Sphingobacteriia</taxon>
        <taxon>Sphingobacteriales</taxon>
        <taxon>Sphingobacteriaceae</taxon>
        <taxon>Pedobacter</taxon>
    </lineage>
</organism>
<dbReference type="Pfam" id="PF04773">
    <property type="entry name" value="FecR"/>
    <property type="match status" value="1"/>
</dbReference>
<feature type="transmembrane region" description="Helical" evidence="1">
    <location>
        <begin position="83"/>
        <end position="104"/>
    </location>
</feature>
<name>A0ABW9JDX7_9SPHI</name>
<keyword evidence="1" id="KW-0812">Transmembrane</keyword>
<reference evidence="4 5" key="1">
    <citation type="submission" date="2024-12" db="EMBL/GenBank/DDBJ databases">
        <authorList>
            <person name="Hu S."/>
        </authorList>
    </citation>
    <scope>NUCLEOTIDE SEQUENCE [LARGE SCALE GENOMIC DNA]</scope>
    <source>
        <strain evidence="4 5">P-25</strain>
    </source>
</reference>
<dbReference type="InterPro" id="IPR032508">
    <property type="entry name" value="FecR_C"/>
</dbReference>
<dbReference type="InterPro" id="IPR012373">
    <property type="entry name" value="Ferrdict_sens_TM"/>
</dbReference>
<dbReference type="Gene3D" id="3.55.50.30">
    <property type="match status" value="1"/>
</dbReference>
<dbReference type="PANTHER" id="PTHR30273:SF2">
    <property type="entry name" value="PROTEIN FECR"/>
    <property type="match status" value="1"/>
</dbReference>
<evidence type="ECO:0000313" key="4">
    <source>
        <dbReference type="EMBL" id="MFN0290151.1"/>
    </source>
</evidence>
<evidence type="ECO:0000259" key="3">
    <source>
        <dbReference type="Pfam" id="PF16344"/>
    </source>
</evidence>
<evidence type="ECO:0000259" key="2">
    <source>
        <dbReference type="Pfam" id="PF04773"/>
    </source>
</evidence>
<dbReference type="Pfam" id="PF16344">
    <property type="entry name" value="FecR_C"/>
    <property type="match status" value="1"/>
</dbReference>
<keyword evidence="5" id="KW-1185">Reference proteome</keyword>
<keyword evidence="1" id="KW-0472">Membrane</keyword>
<evidence type="ECO:0000256" key="1">
    <source>
        <dbReference type="SAM" id="Phobius"/>
    </source>
</evidence>